<feature type="transmembrane region" description="Helical" evidence="1">
    <location>
        <begin position="115"/>
        <end position="131"/>
    </location>
</feature>
<gene>
    <name evidence="2" type="ORF">D1627_03440</name>
</gene>
<protein>
    <submittedName>
        <fullName evidence="2">DUF4153 domain-containing protein</fullName>
    </submittedName>
</protein>
<accession>A0A399SLS1</accession>
<organism evidence="2 3">
    <name type="scientific">Pontibacter oryzae</name>
    <dbReference type="NCBI Taxonomy" id="2304593"/>
    <lineage>
        <taxon>Bacteria</taxon>
        <taxon>Pseudomonadati</taxon>
        <taxon>Bacteroidota</taxon>
        <taxon>Cytophagia</taxon>
        <taxon>Cytophagales</taxon>
        <taxon>Hymenobacteraceae</taxon>
        <taxon>Pontibacter</taxon>
    </lineage>
</organism>
<feature type="transmembrane region" description="Helical" evidence="1">
    <location>
        <begin position="257"/>
        <end position="280"/>
    </location>
</feature>
<feature type="transmembrane region" description="Helical" evidence="1">
    <location>
        <begin position="295"/>
        <end position="313"/>
    </location>
</feature>
<dbReference type="InterPro" id="IPR025291">
    <property type="entry name" value="DUF4153"/>
</dbReference>
<evidence type="ECO:0000313" key="2">
    <source>
        <dbReference type="EMBL" id="RIJ42907.1"/>
    </source>
</evidence>
<dbReference type="OrthoDB" id="9809196at2"/>
<dbReference type="RefSeq" id="WP_119430789.1">
    <property type="nucleotide sequence ID" value="NZ_QWGE01000001.1"/>
</dbReference>
<dbReference type="Proteomes" id="UP000266005">
    <property type="component" value="Unassembled WGS sequence"/>
</dbReference>
<dbReference type="EMBL" id="QWGE01000001">
    <property type="protein sequence ID" value="RIJ42907.1"/>
    <property type="molecule type" value="Genomic_DNA"/>
</dbReference>
<feature type="transmembrane region" description="Helical" evidence="1">
    <location>
        <begin position="151"/>
        <end position="172"/>
    </location>
</feature>
<evidence type="ECO:0000256" key="1">
    <source>
        <dbReference type="SAM" id="Phobius"/>
    </source>
</evidence>
<keyword evidence="1" id="KW-0812">Transmembrane</keyword>
<feature type="transmembrane region" description="Helical" evidence="1">
    <location>
        <begin position="224"/>
        <end position="245"/>
    </location>
</feature>
<feature type="transmembrane region" description="Helical" evidence="1">
    <location>
        <begin position="349"/>
        <end position="371"/>
    </location>
</feature>
<proteinExistence type="predicted"/>
<keyword evidence="1" id="KW-0472">Membrane</keyword>
<feature type="transmembrane region" description="Helical" evidence="1">
    <location>
        <begin position="20"/>
        <end position="41"/>
    </location>
</feature>
<name>A0A399SLS1_9BACT</name>
<keyword evidence="3" id="KW-1185">Reference proteome</keyword>
<sequence>MAFFKNLSLQRLWHGASSTFLRFPLVLLSAFAGTAAAIYQLELSYEQREQNPWLEKVIFLSAVGLILFFTLELLTRKYDWARLKRWISWFGGLAFLVLYYWLLPEDLEERDYVRLLALLLVLHLTASYAMFINRQVENAFWQFNKSLFLRIFTAVLYTGVLYLGLAVALVALDQLFSINIDGEVYGQLWFILVGVFNTWFFLAGVPLDVAELEQAHTYPKGLKVFTQFVLLPLVTIYLLILYAYLGKIIVQWAWPEGWVSVLVLCFSIAGILSLLLIYPIRHEEGNAWIRTFSKWFYRALFPLIILLSLAIWRRVSEYGITEERYIVLVLALWLFLTALYFLFSTVKNIKFIPITLSIIAFIAAFGPVNMFKVSEWSQVNRLRGLLVQEGILVKGKIEPGKGNVPEASLVEISAITDYLARHHDFEGIEDWFTVDINKVLENSKINRQYAWQNKTNMRDAVLEQMGLEYTIKSSSPERYFSFGLSNYETSNEVFAISGYEYAVEAHLHETYHKQDLTLGKTPLVLTLDKQELYLAFEKETLRLDLAPIIKKLATKEAYARSQTELTYTLKGHQAEVKVILRELSGVREKADNKIQNLRVLLLVRLEP</sequence>
<feature type="transmembrane region" description="Helical" evidence="1">
    <location>
        <begin position="184"/>
        <end position="204"/>
    </location>
</feature>
<reference evidence="3" key="1">
    <citation type="submission" date="2018-08" db="EMBL/GenBank/DDBJ databases">
        <title>Mucilaginibacter sp. MYSH2.</title>
        <authorList>
            <person name="Seo T."/>
        </authorList>
    </citation>
    <scope>NUCLEOTIDE SEQUENCE [LARGE SCALE GENOMIC DNA]</scope>
    <source>
        <strain evidence="3">KIRAN</strain>
    </source>
</reference>
<keyword evidence="1" id="KW-1133">Transmembrane helix</keyword>
<dbReference type="AlphaFoldDB" id="A0A399SLS1"/>
<feature type="transmembrane region" description="Helical" evidence="1">
    <location>
        <begin position="86"/>
        <end position="103"/>
    </location>
</feature>
<evidence type="ECO:0000313" key="3">
    <source>
        <dbReference type="Proteomes" id="UP000266005"/>
    </source>
</evidence>
<dbReference type="Pfam" id="PF13687">
    <property type="entry name" value="DUF4153"/>
    <property type="match status" value="1"/>
</dbReference>
<feature type="transmembrane region" description="Helical" evidence="1">
    <location>
        <begin position="53"/>
        <end position="74"/>
    </location>
</feature>
<comment type="caution">
    <text evidence="2">The sequence shown here is derived from an EMBL/GenBank/DDBJ whole genome shotgun (WGS) entry which is preliminary data.</text>
</comment>
<feature type="transmembrane region" description="Helical" evidence="1">
    <location>
        <begin position="325"/>
        <end position="343"/>
    </location>
</feature>